<dbReference type="Pfam" id="PF01432">
    <property type="entry name" value="Peptidase_M3"/>
    <property type="match status" value="1"/>
</dbReference>
<reference evidence="9 10" key="1">
    <citation type="submission" date="2018-11" db="EMBL/GenBank/DDBJ databases">
        <title>Arenibacter aquaticus sp.nov., a marine bacterium isolated from surface seawater in the South China Sea.</title>
        <authorList>
            <person name="Guo J."/>
            <person name="Sun J."/>
        </authorList>
    </citation>
    <scope>NUCLEOTIDE SEQUENCE [LARGE SCALE GENOMIC DNA]</scope>
    <source>
        <strain evidence="9 10">GUO666</strain>
    </source>
</reference>
<organism evidence="9 10">
    <name type="scientific">Arenibacter aquaticus</name>
    <dbReference type="NCBI Taxonomy" id="2489054"/>
    <lineage>
        <taxon>Bacteria</taxon>
        <taxon>Pseudomonadati</taxon>
        <taxon>Bacteroidota</taxon>
        <taxon>Flavobacteriia</taxon>
        <taxon>Flavobacteriales</taxon>
        <taxon>Flavobacteriaceae</taxon>
        <taxon>Arenibacter</taxon>
    </lineage>
</organism>
<evidence type="ECO:0000256" key="7">
    <source>
        <dbReference type="RuleBase" id="RU003435"/>
    </source>
</evidence>
<evidence type="ECO:0000313" key="9">
    <source>
        <dbReference type="EMBL" id="RTE52913.1"/>
    </source>
</evidence>
<proteinExistence type="inferred from homology"/>
<accession>A0A3S0C629</accession>
<keyword evidence="6 7" id="KW-0482">Metalloprotease</keyword>
<keyword evidence="10" id="KW-1185">Reference proteome</keyword>
<dbReference type="GO" id="GO:0006508">
    <property type="term" value="P:proteolysis"/>
    <property type="evidence" value="ECO:0007669"/>
    <property type="project" value="UniProtKB-KW"/>
</dbReference>
<dbReference type="GO" id="GO:0004180">
    <property type="term" value="F:carboxypeptidase activity"/>
    <property type="evidence" value="ECO:0007669"/>
    <property type="project" value="TreeGrafter"/>
</dbReference>
<dbReference type="Gene3D" id="1.10.1370.10">
    <property type="entry name" value="Neurolysin, domain 3"/>
    <property type="match status" value="1"/>
</dbReference>
<dbReference type="SUPFAM" id="SSF55486">
    <property type="entry name" value="Metalloproteases ('zincins'), catalytic domain"/>
    <property type="match status" value="1"/>
</dbReference>
<protein>
    <submittedName>
        <fullName evidence="9">M3 family peptidase</fullName>
    </submittedName>
</protein>
<evidence type="ECO:0000256" key="1">
    <source>
        <dbReference type="ARBA" id="ARBA00006040"/>
    </source>
</evidence>
<keyword evidence="4 7" id="KW-0378">Hydrolase</keyword>
<dbReference type="GO" id="GO:0004222">
    <property type="term" value="F:metalloendopeptidase activity"/>
    <property type="evidence" value="ECO:0007669"/>
    <property type="project" value="InterPro"/>
</dbReference>
<evidence type="ECO:0000256" key="5">
    <source>
        <dbReference type="ARBA" id="ARBA00022833"/>
    </source>
</evidence>
<dbReference type="RefSeq" id="WP_126163137.1">
    <property type="nucleotide sequence ID" value="NZ_RQPJ01000014.1"/>
</dbReference>
<dbReference type="Gene3D" id="3.40.390.10">
    <property type="entry name" value="Collagenase (Catalytic Domain)"/>
    <property type="match status" value="1"/>
</dbReference>
<evidence type="ECO:0000259" key="8">
    <source>
        <dbReference type="Pfam" id="PF01432"/>
    </source>
</evidence>
<evidence type="ECO:0000256" key="2">
    <source>
        <dbReference type="ARBA" id="ARBA00022670"/>
    </source>
</evidence>
<keyword evidence="3 7" id="KW-0479">Metal-binding</keyword>
<dbReference type="Gene3D" id="1.10.1370.40">
    <property type="match status" value="1"/>
</dbReference>
<dbReference type="InterPro" id="IPR045090">
    <property type="entry name" value="Pept_M3A_M3B"/>
</dbReference>
<keyword evidence="2 7" id="KW-0645">Protease</keyword>
<dbReference type="InterPro" id="IPR024079">
    <property type="entry name" value="MetalloPept_cat_dom_sf"/>
</dbReference>
<dbReference type="Proteomes" id="UP000267585">
    <property type="component" value="Unassembled WGS sequence"/>
</dbReference>
<evidence type="ECO:0000256" key="6">
    <source>
        <dbReference type="ARBA" id="ARBA00023049"/>
    </source>
</evidence>
<keyword evidence="5 7" id="KW-0862">Zinc</keyword>
<dbReference type="InterPro" id="IPR001567">
    <property type="entry name" value="Pept_M3A_M3B_dom"/>
</dbReference>
<evidence type="ECO:0000256" key="3">
    <source>
        <dbReference type="ARBA" id="ARBA00022723"/>
    </source>
</evidence>
<evidence type="ECO:0000256" key="4">
    <source>
        <dbReference type="ARBA" id="ARBA00022801"/>
    </source>
</evidence>
<comment type="cofactor">
    <cofactor evidence="7">
        <name>Zn(2+)</name>
        <dbReference type="ChEBI" id="CHEBI:29105"/>
    </cofactor>
    <text evidence="7">Binds 1 zinc ion.</text>
</comment>
<dbReference type="AlphaFoldDB" id="A0A3S0C629"/>
<dbReference type="InterPro" id="IPR024077">
    <property type="entry name" value="Neurolysin/TOP_dom2"/>
</dbReference>
<dbReference type="CDD" id="cd06456">
    <property type="entry name" value="M3A_DCP"/>
    <property type="match status" value="1"/>
</dbReference>
<comment type="caution">
    <text evidence="9">The sequence shown here is derived from an EMBL/GenBank/DDBJ whole genome shotgun (WGS) entry which is preliminary data.</text>
</comment>
<dbReference type="GO" id="GO:0005829">
    <property type="term" value="C:cytosol"/>
    <property type="evidence" value="ECO:0007669"/>
    <property type="project" value="TreeGrafter"/>
</dbReference>
<gene>
    <name evidence="9" type="ORF">EHW67_14705</name>
</gene>
<sequence>MNPLLTPFDTAPFSKIENEHFKPAFLQAINGARSEIDAIANAKEAPNFENTIKALDFAGQHLDRVSSVFFNLNSAETNAEIQKIAQEISPLLTEFSNDITLNQNLFKRVKAVYEQRQDLNLNKEEQTLLEKKYKSFSRNGANLPDDKKKRLREIDAELAKLKLQFGENVLAETNKYEMHLTNEKDLDGLPEGEKEAAAHLAKSKEKEGWLITLDYPSYIPFMKYASNRELRKELSIAFGSKGFHNDELDNQQNIIQIANLRHERANLLGYKTHAHYVLEERMAETPEKVYEFLNELLEKAKPAAQREFAQLETFAKEMDGIDRLEKWDGAYYSEKLKQKLFNLDDEKLKPYFKLENVIAGVFKVAEKLFDLKFEEVFDVDKYHPDVKTYRVYDGNKQFISLFYADFHPRPGKRGGAWMTSYKPQYIKNGINVRPHISNVCNFTKPTANKPSLLTFNEVTTLFHEFGHGLHGMLANTVYPGLSGTSVYWDFVELPSQIMENWCYEKEALELFATHYKTGEVIPMELVQKIKDSATFQEGMATLRQLSFGLLDMSWHGADPSKITDVKSQELEAFKETNLYPECENTCMSTSFAHIFQGGYSSGYYSYKWAEVLDADAFSYFKEQGIFNKEVATKFKDNVLSMGGTEKPMDLYKRFRGSEPKIEALLKRAGLLQ</sequence>
<dbReference type="OrthoDB" id="9773538at2"/>
<feature type="domain" description="Peptidase M3A/M3B catalytic" evidence="8">
    <location>
        <begin position="221"/>
        <end position="669"/>
    </location>
</feature>
<dbReference type="PANTHER" id="PTHR43660:SF1">
    <property type="entry name" value="DIPEPTIDYL CARBOXYPEPTIDASE"/>
    <property type="match status" value="1"/>
</dbReference>
<comment type="similarity">
    <text evidence="1 7">Belongs to the peptidase M3 family.</text>
</comment>
<dbReference type="GO" id="GO:0046872">
    <property type="term" value="F:metal ion binding"/>
    <property type="evidence" value="ECO:0007669"/>
    <property type="project" value="UniProtKB-UniRule"/>
</dbReference>
<dbReference type="InterPro" id="IPR034005">
    <property type="entry name" value="M3A_DCP"/>
</dbReference>
<evidence type="ECO:0000313" key="10">
    <source>
        <dbReference type="Proteomes" id="UP000267585"/>
    </source>
</evidence>
<dbReference type="EMBL" id="RQPJ01000014">
    <property type="protein sequence ID" value="RTE52913.1"/>
    <property type="molecule type" value="Genomic_DNA"/>
</dbReference>
<dbReference type="PANTHER" id="PTHR43660">
    <property type="entry name" value="DIPEPTIDYL CARBOXYPEPTIDASE"/>
    <property type="match status" value="1"/>
</dbReference>
<name>A0A3S0C629_9FLAO</name>
<dbReference type="FunFam" id="3.40.390.10:FF:000009">
    <property type="entry name" value="Oligopeptidase A"/>
    <property type="match status" value="1"/>
</dbReference>